<keyword evidence="3" id="KW-0489">Methyltransferase</keyword>
<proteinExistence type="predicted"/>
<dbReference type="PANTHER" id="PTHR45445">
    <property type="match status" value="1"/>
</dbReference>
<evidence type="ECO:0000313" key="3">
    <source>
        <dbReference type="EMBL" id="RKT79521.1"/>
    </source>
</evidence>
<comment type="caution">
    <text evidence="3">The sequence shown here is derived from an EMBL/GenBank/DDBJ whole genome shotgun (WGS) entry which is preliminary data.</text>
</comment>
<dbReference type="Proteomes" id="UP000278440">
    <property type="component" value="Unassembled WGS sequence"/>
</dbReference>
<dbReference type="GO" id="GO:0008757">
    <property type="term" value="F:S-adenosylmethionine-dependent methyltransferase activity"/>
    <property type="evidence" value="ECO:0007669"/>
    <property type="project" value="InterPro"/>
</dbReference>
<dbReference type="OrthoDB" id="9805171at2"/>
<keyword evidence="3" id="KW-0808">Transferase</keyword>
<dbReference type="Gene3D" id="3.40.50.150">
    <property type="entry name" value="Vaccinia Virus protein VP39"/>
    <property type="match status" value="1"/>
</dbReference>
<dbReference type="GO" id="GO:0032259">
    <property type="term" value="P:methylation"/>
    <property type="evidence" value="ECO:0007669"/>
    <property type="project" value="UniProtKB-KW"/>
</dbReference>
<dbReference type="PANTHER" id="PTHR45445:SF2">
    <property type="entry name" value="METHYLTRANSFERASE TYPE 11 DOMAIN-CONTAINING PROTEIN"/>
    <property type="match status" value="1"/>
</dbReference>
<evidence type="ECO:0000313" key="4">
    <source>
        <dbReference type="Proteomes" id="UP000278440"/>
    </source>
</evidence>
<protein>
    <submittedName>
        <fullName evidence="3">Methyltransferase family protein</fullName>
    </submittedName>
    <submittedName>
        <fullName evidence="2">SAM-dependent methyltransferase</fullName>
    </submittedName>
</protein>
<dbReference type="Pfam" id="PF08241">
    <property type="entry name" value="Methyltransf_11"/>
    <property type="match status" value="1"/>
</dbReference>
<feature type="domain" description="Methyltransferase type 11" evidence="1">
    <location>
        <begin position="89"/>
        <end position="210"/>
    </location>
</feature>
<dbReference type="InterPro" id="IPR013216">
    <property type="entry name" value="Methyltransf_11"/>
</dbReference>
<name>A0A495XY36_9MICO</name>
<keyword evidence="4" id="KW-1185">Reference proteome</keyword>
<sequence length="280" mass="30718">MSTPTTPTSLSGTSLPLLVDRESLTSVDDESYDGPRQLAKYLLMHYGTAEETFPDPRHVLASSYGFVQRLSNGLHLAAAEQGSDVARALDVGCSVGGLTTVLASWVTGDVVGIDVSEASVEVARRLADAGGGAYDITTDGAAFDRLEIRLDGGLCPRRFEVGDASAISLPDEPYDAIVLSNVLDRVPDPADCLRQFTDERLLRRGGFLMIACPWSWYPTFSEPDKWLGDPDGTTAQEQLSELLLPDFDLVRELETSGVLRQNIREYDYFDAHTSIWMRHR</sequence>
<dbReference type="RefSeq" id="WP_121034412.1">
    <property type="nucleotide sequence ID" value="NZ_JACHVT010000024.1"/>
</dbReference>
<dbReference type="AlphaFoldDB" id="A0A495XY36"/>
<dbReference type="SUPFAM" id="SSF53335">
    <property type="entry name" value="S-adenosyl-L-methionine-dependent methyltransferases"/>
    <property type="match status" value="1"/>
</dbReference>
<dbReference type="CDD" id="cd02440">
    <property type="entry name" value="AdoMet_MTases"/>
    <property type="match status" value="1"/>
</dbReference>
<accession>A0A495XY36</accession>
<dbReference type="EMBL" id="JACHVT010000024">
    <property type="protein sequence ID" value="MBB2988540.1"/>
    <property type="molecule type" value="Genomic_DNA"/>
</dbReference>
<evidence type="ECO:0000313" key="2">
    <source>
        <dbReference type="EMBL" id="MBB2988540.1"/>
    </source>
</evidence>
<dbReference type="InterPro" id="IPR029063">
    <property type="entry name" value="SAM-dependent_MTases_sf"/>
</dbReference>
<evidence type="ECO:0000259" key="1">
    <source>
        <dbReference type="Pfam" id="PF08241"/>
    </source>
</evidence>
<reference evidence="3 4" key="1">
    <citation type="submission" date="2018-10" db="EMBL/GenBank/DDBJ databases">
        <title>Sequencing the genomes of 1000 actinobacteria strains.</title>
        <authorList>
            <person name="Klenk H.-P."/>
        </authorList>
    </citation>
    <scope>NUCLEOTIDE SEQUENCE [LARGE SCALE GENOMIC DNA]</scope>
    <source>
        <strain evidence="3 4">DSM 44267</strain>
    </source>
</reference>
<dbReference type="Proteomes" id="UP000590811">
    <property type="component" value="Unassembled WGS sequence"/>
</dbReference>
<organism evidence="3 4">
    <name type="scientific">Terracoccus luteus</name>
    <dbReference type="NCBI Taxonomy" id="53356"/>
    <lineage>
        <taxon>Bacteria</taxon>
        <taxon>Bacillati</taxon>
        <taxon>Actinomycetota</taxon>
        <taxon>Actinomycetes</taxon>
        <taxon>Micrococcales</taxon>
        <taxon>Intrasporangiaceae</taxon>
        <taxon>Terracoccus</taxon>
    </lineage>
</organism>
<gene>
    <name evidence="3" type="ORF">DFJ68_2994</name>
    <name evidence="2" type="ORF">FHW14_003737</name>
</gene>
<reference evidence="2 5" key="2">
    <citation type="submission" date="2020-08" db="EMBL/GenBank/DDBJ databases">
        <title>Genomic Encyclopedia of Type Strains, Phase IV (KMG-V): Genome sequencing to study the core and pangenomes of soil and plant-associated prokaryotes.</title>
        <authorList>
            <person name="Whitman W."/>
        </authorList>
    </citation>
    <scope>NUCLEOTIDE SEQUENCE [LARGE SCALE GENOMIC DNA]</scope>
    <source>
        <strain evidence="2 5">B3ACCR2</strain>
    </source>
</reference>
<evidence type="ECO:0000313" key="5">
    <source>
        <dbReference type="Proteomes" id="UP000590811"/>
    </source>
</evidence>
<dbReference type="EMBL" id="RBXT01000001">
    <property type="protein sequence ID" value="RKT79521.1"/>
    <property type="molecule type" value="Genomic_DNA"/>
</dbReference>